<proteinExistence type="predicted"/>
<dbReference type="EMBL" id="JAKELL010000025">
    <property type="protein sequence ID" value="KAH8991700.1"/>
    <property type="molecule type" value="Genomic_DNA"/>
</dbReference>
<sequence length="169" mass="17837">MSPPSGSRSSTPQDSSDDDDIFHWALTLKTTAEHLMAVVAQPAPGPQGNNNALESAMTLLQAPEPSSWGVHSQAHGLDYYMGLIYKAIVEASALPGLKAMEKPNPAPAVPKNKSSVDKDEEIDESQVGVGLITVGGWYNNLVGMFTAAALSNGKKGAGLLPNRAEHECR</sequence>
<keyword evidence="2" id="KW-1185">Reference proteome</keyword>
<name>A0AAD4LHL3_9AGAM</name>
<accession>A0AAD4LHL3</accession>
<protein>
    <submittedName>
        <fullName evidence="1">Uncharacterized protein</fullName>
    </submittedName>
</protein>
<dbReference type="Proteomes" id="UP001201163">
    <property type="component" value="Unassembled WGS sequence"/>
</dbReference>
<reference evidence="1" key="1">
    <citation type="submission" date="2022-01" db="EMBL/GenBank/DDBJ databases">
        <title>Comparative genomics reveals a dynamic genome evolution in the ectomycorrhizal milk-cap (Lactarius) mushrooms.</title>
        <authorList>
            <consortium name="DOE Joint Genome Institute"/>
            <person name="Lebreton A."/>
            <person name="Tang N."/>
            <person name="Kuo A."/>
            <person name="LaButti K."/>
            <person name="Drula E."/>
            <person name="Barry K."/>
            <person name="Clum A."/>
            <person name="Lipzen A."/>
            <person name="Mousain D."/>
            <person name="Ng V."/>
            <person name="Wang R."/>
            <person name="Wang X."/>
            <person name="Dai Y."/>
            <person name="Henrissat B."/>
            <person name="Grigoriev I.V."/>
            <person name="Guerin-Laguette A."/>
            <person name="Yu F."/>
            <person name="Martin F.M."/>
        </authorList>
    </citation>
    <scope>NUCLEOTIDE SEQUENCE</scope>
    <source>
        <strain evidence="1">QP</strain>
    </source>
</reference>
<dbReference type="AlphaFoldDB" id="A0AAD4LHL3"/>
<dbReference type="InterPro" id="IPR045864">
    <property type="entry name" value="aa-tRNA-synth_II/BPL/LPL"/>
</dbReference>
<evidence type="ECO:0000313" key="1">
    <source>
        <dbReference type="EMBL" id="KAH8991700.1"/>
    </source>
</evidence>
<evidence type="ECO:0000313" key="2">
    <source>
        <dbReference type="Proteomes" id="UP001201163"/>
    </source>
</evidence>
<dbReference type="Gene3D" id="3.30.930.10">
    <property type="entry name" value="Bira Bifunctional Protein, Domain 2"/>
    <property type="match status" value="1"/>
</dbReference>
<gene>
    <name evidence="1" type="ORF">EDB92DRAFT_1945739</name>
</gene>
<comment type="caution">
    <text evidence="1">The sequence shown here is derived from an EMBL/GenBank/DDBJ whole genome shotgun (WGS) entry which is preliminary data.</text>
</comment>
<organism evidence="1 2">
    <name type="scientific">Lactarius akahatsu</name>
    <dbReference type="NCBI Taxonomy" id="416441"/>
    <lineage>
        <taxon>Eukaryota</taxon>
        <taxon>Fungi</taxon>
        <taxon>Dikarya</taxon>
        <taxon>Basidiomycota</taxon>
        <taxon>Agaricomycotina</taxon>
        <taxon>Agaricomycetes</taxon>
        <taxon>Russulales</taxon>
        <taxon>Russulaceae</taxon>
        <taxon>Lactarius</taxon>
    </lineage>
</organism>